<gene>
    <name evidence="2" type="ORF">DFP82_102225</name>
</gene>
<evidence type="ECO:0000313" key="2">
    <source>
        <dbReference type="EMBL" id="PYE40263.1"/>
    </source>
</evidence>
<comment type="caution">
    <text evidence="2">The sequence shown here is derived from an EMBL/GenBank/DDBJ whole genome shotgun (WGS) entry which is preliminary data.</text>
</comment>
<evidence type="ECO:0000313" key="3">
    <source>
        <dbReference type="Proteomes" id="UP000247746"/>
    </source>
</evidence>
<dbReference type="OrthoDB" id="6654528at2"/>
<name>A0A2V4UJ91_9GAMM</name>
<dbReference type="AlphaFoldDB" id="A0A2V4UJ91"/>
<keyword evidence="1" id="KW-0472">Membrane</keyword>
<reference evidence="2 3" key="1">
    <citation type="submission" date="2018-06" db="EMBL/GenBank/DDBJ databases">
        <title>Genomic Encyclopedia of Type Strains, Phase III (KMG-III): the genomes of soil and plant-associated and newly described type strains.</title>
        <authorList>
            <person name="Whitman W."/>
        </authorList>
    </citation>
    <scope>NUCLEOTIDE SEQUENCE [LARGE SCALE GENOMIC DNA]</scope>
    <source>
        <strain evidence="2 3">CECT 5889</strain>
    </source>
</reference>
<dbReference type="RefSeq" id="WP_146221321.1">
    <property type="nucleotide sequence ID" value="NZ_QJSU01000002.1"/>
</dbReference>
<evidence type="ECO:0000256" key="1">
    <source>
        <dbReference type="SAM" id="Phobius"/>
    </source>
</evidence>
<keyword evidence="1" id="KW-1133">Transmembrane helix</keyword>
<feature type="transmembrane region" description="Helical" evidence="1">
    <location>
        <begin position="41"/>
        <end position="62"/>
    </location>
</feature>
<keyword evidence="1" id="KW-0812">Transmembrane</keyword>
<organism evidence="2 3">
    <name type="scientific">Psychrobacter fozii</name>
    <dbReference type="NCBI Taxonomy" id="198480"/>
    <lineage>
        <taxon>Bacteria</taxon>
        <taxon>Pseudomonadati</taxon>
        <taxon>Pseudomonadota</taxon>
        <taxon>Gammaproteobacteria</taxon>
        <taxon>Moraxellales</taxon>
        <taxon>Moraxellaceae</taxon>
        <taxon>Psychrobacter</taxon>
    </lineage>
</organism>
<accession>A0A2V4UJ91</accession>
<keyword evidence="3" id="KW-1185">Reference proteome</keyword>
<feature type="transmembrane region" description="Helical" evidence="1">
    <location>
        <begin position="12"/>
        <end position="29"/>
    </location>
</feature>
<protein>
    <submittedName>
        <fullName evidence="2">Uncharacterized protein</fullName>
    </submittedName>
</protein>
<dbReference type="Proteomes" id="UP000247746">
    <property type="component" value="Unassembled WGS sequence"/>
</dbReference>
<proteinExistence type="predicted"/>
<dbReference type="EMBL" id="QJSU01000002">
    <property type="protein sequence ID" value="PYE40263.1"/>
    <property type="molecule type" value="Genomic_DNA"/>
</dbReference>
<sequence>MAAKKILSYSRFILGAFLGIYLILVWMYFKDNARQLTSSGLLLWFVAIPLLLLGTIMALLWWQKKLDKQASKNSDSLDDISNKTESAKQPDTYQVFIFSRVCLPEGDSWSEVIDNDEDLTLLSDELTDFDGLPILVKPITRLTDAASLPYQYISKDLEDADWDIDTSDEDESRSERMAGLNDTTLRLCSLIHEQLTLSDEIWSVLGEHFYQHHQQDNMQSNSAAHIHPEWQQHYLVSAKEGNRDETMATAPTVRLSNLPIYLCLPASADSASLISVITEQLATYGIPEAALSFTTIATDDTDATNDRVSEATTVNPAEFINRHIISLSQSAAPDICLMLIADSQISEEWLDSELHSNQTANVIPTEAGALLVFFNEAAQDLLNIDTSTRILLTEIDTPKASDRDKEGHTSNRLSNNRHYLNHLTTIQKLLIDNALSLSPTNTAALNTVNKPTTKADDADSKTNVALSDLSITAISDINPSNQPYDMSVYMNFLGAFIAQGALVNERHLGHYMPLNHWLKPFISLSLFVDLVENDQQESDSVFLITQHKHCTMLWLADASQQSES</sequence>